<proteinExistence type="predicted"/>
<dbReference type="Proteomes" id="UP001199260">
    <property type="component" value="Unassembled WGS sequence"/>
</dbReference>
<protein>
    <recommendedName>
        <fullName evidence="4">Ubiquinone biosynthesis protein UbiJ</fullName>
    </recommendedName>
</protein>
<dbReference type="RefSeq" id="WP_230770628.1">
    <property type="nucleotide sequence ID" value="NZ_JAJNCT010000003.1"/>
</dbReference>
<dbReference type="EMBL" id="JAJNCT010000003">
    <property type="protein sequence ID" value="MCD2163756.1"/>
    <property type="molecule type" value="Genomic_DNA"/>
</dbReference>
<sequence length="213" mass="23231">MATQSPFSFPGGIFARILESAQPPQWLVSEVQHRVVLFLNHVLMQESAAMERLVRQSGRVVQVQWRSIVLALKITPAGLLDLAGAQETPDLRVQVVDDSPLALARGVIQGEKPAIRIDGDVQFAAEIQWLVDHVRWDAEEDLARLVGDTPAHWLAQLGQRVAAALRQFVSMGVRTADRFGASRFSAQAQPPAPPTPPGYGADSSDTASERKPT</sequence>
<evidence type="ECO:0000256" key="1">
    <source>
        <dbReference type="SAM" id="MobiDB-lite"/>
    </source>
</evidence>
<reference evidence="2 3" key="1">
    <citation type="submission" date="2021-11" db="EMBL/GenBank/DDBJ databases">
        <title>Genome sequence.</title>
        <authorList>
            <person name="Sun Q."/>
        </authorList>
    </citation>
    <scope>NUCLEOTIDE SEQUENCE [LARGE SCALE GENOMIC DNA]</scope>
    <source>
        <strain evidence="2 3">KCTC 12005</strain>
    </source>
</reference>
<comment type="caution">
    <text evidence="2">The sequence shown here is derived from an EMBL/GenBank/DDBJ whole genome shotgun (WGS) entry which is preliminary data.</text>
</comment>
<dbReference type="AlphaFoldDB" id="A0AAW4XRB5"/>
<evidence type="ECO:0008006" key="4">
    <source>
        <dbReference type="Google" id="ProtNLM"/>
    </source>
</evidence>
<keyword evidence="3" id="KW-1185">Reference proteome</keyword>
<dbReference type="InterPro" id="IPR038989">
    <property type="entry name" value="UbiJ"/>
</dbReference>
<evidence type="ECO:0000313" key="2">
    <source>
        <dbReference type="EMBL" id="MCD2163756.1"/>
    </source>
</evidence>
<organism evidence="2 3">
    <name type="scientific">Comamonas koreensis</name>
    <dbReference type="NCBI Taxonomy" id="160825"/>
    <lineage>
        <taxon>Bacteria</taxon>
        <taxon>Pseudomonadati</taxon>
        <taxon>Pseudomonadota</taxon>
        <taxon>Betaproteobacteria</taxon>
        <taxon>Burkholderiales</taxon>
        <taxon>Comamonadaceae</taxon>
        <taxon>Comamonas</taxon>
    </lineage>
</organism>
<dbReference type="PANTHER" id="PTHR38693:SF1">
    <property type="entry name" value="UBIQUINONE BIOSYNTHESIS ACCESSORY FACTOR UBIJ"/>
    <property type="match status" value="1"/>
</dbReference>
<name>A0AAW4XRB5_9BURK</name>
<accession>A0AAW4XRB5</accession>
<dbReference type="GO" id="GO:0006744">
    <property type="term" value="P:ubiquinone biosynthetic process"/>
    <property type="evidence" value="ECO:0007669"/>
    <property type="project" value="InterPro"/>
</dbReference>
<dbReference type="PANTHER" id="PTHR38693">
    <property type="entry name" value="UBIQUINONE BIOSYNTHESIS PROTEIN UBIJ"/>
    <property type="match status" value="1"/>
</dbReference>
<gene>
    <name evidence="2" type="ORF">LPW39_01230</name>
</gene>
<evidence type="ECO:0000313" key="3">
    <source>
        <dbReference type="Proteomes" id="UP001199260"/>
    </source>
</evidence>
<feature type="region of interest" description="Disordered" evidence="1">
    <location>
        <begin position="181"/>
        <end position="213"/>
    </location>
</feature>